<dbReference type="WBParaSite" id="nRc.2.0.1.t32114-RA">
    <property type="protein sequence ID" value="nRc.2.0.1.t32114-RA"/>
    <property type="gene ID" value="nRc.2.0.1.g32114"/>
</dbReference>
<evidence type="ECO:0000313" key="3">
    <source>
        <dbReference type="WBParaSite" id="nRc.2.0.1.t32114-RA"/>
    </source>
</evidence>
<evidence type="ECO:0000313" key="2">
    <source>
        <dbReference type="Proteomes" id="UP000887565"/>
    </source>
</evidence>
<sequence length="69" mass="7772">MRAFSAHKEVGSNTPNSVMKPRKGSSAMIKEMNSIAILEEDLCENKRNIHCKNDKQRFSTINSSWSTSV</sequence>
<protein>
    <submittedName>
        <fullName evidence="3">Uncharacterized protein</fullName>
    </submittedName>
</protein>
<keyword evidence="2" id="KW-1185">Reference proteome</keyword>
<name>A0A915K1C1_ROMCU</name>
<feature type="region of interest" description="Disordered" evidence="1">
    <location>
        <begin position="1"/>
        <end position="26"/>
    </location>
</feature>
<reference evidence="3" key="1">
    <citation type="submission" date="2022-11" db="UniProtKB">
        <authorList>
            <consortium name="WormBaseParasite"/>
        </authorList>
    </citation>
    <scope>IDENTIFICATION</scope>
</reference>
<evidence type="ECO:0000256" key="1">
    <source>
        <dbReference type="SAM" id="MobiDB-lite"/>
    </source>
</evidence>
<organism evidence="2 3">
    <name type="scientific">Romanomermis culicivorax</name>
    <name type="common">Nematode worm</name>
    <dbReference type="NCBI Taxonomy" id="13658"/>
    <lineage>
        <taxon>Eukaryota</taxon>
        <taxon>Metazoa</taxon>
        <taxon>Ecdysozoa</taxon>
        <taxon>Nematoda</taxon>
        <taxon>Enoplea</taxon>
        <taxon>Dorylaimia</taxon>
        <taxon>Mermithida</taxon>
        <taxon>Mermithoidea</taxon>
        <taxon>Mermithidae</taxon>
        <taxon>Romanomermis</taxon>
    </lineage>
</organism>
<proteinExistence type="predicted"/>
<dbReference type="AlphaFoldDB" id="A0A915K1C1"/>
<feature type="compositionally biased region" description="Basic and acidic residues" evidence="1">
    <location>
        <begin position="1"/>
        <end position="10"/>
    </location>
</feature>
<accession>A0A915K1C1</accession>
<dbReference type="Proteomes" id="UP000887565">
    <property type="component" value="Unplaced"/>
</dbReference>